<dbReference type="Pfam" id="PF00474">
    <property type="entry name" value="SSF"/>
    <property type="match status" value="1"/>
</dbReference>
<evidence type="ECO:0000256" key="2">
    <source>
        <dbReference type="ARBA" id="ARBA00006434"/>
    </source>
</evidence>
<dbReference type="PROSITE" id="PS50283">
    <property type="entry name" value="NA_SOLUT_SYMP_3"/>
    <property type="match status" value="1"/>
</dbReference>
<dbReference type="RefSeq" id="WP_252760356.1">
    <property type="nucleotide sequence ID" value="NZ_JAMXLY010000009.1"/>
</dbReference>
<evidence type="ECO:0000313" key="13">
    <source>
        <dbReference type="EMBL" id="MCO6024998.1"/>
    </source>
</evidence>
<organism evidence="13 14">
    <name type="scientific">Segatella cerevisiae</name>
    <dbReference type="NCBI Taxonomy" id="2053716"/>
    <lineage>
        <taxon>Bacteria</taxon>
        <taxon>Pseudomonadati</taxon>
        <taxon>Bacteroidota</taxon>
        <taxon>Bacteroidia</taxon>
        <taxon>Bacteroidales</taxon>
        <taxon>Prevotellaceae</taxon>
        <taxon>Segatella</taxon>
    </lineage>
</organism>
<feature type="transmembrane region" description="Helical" evidence="12">
    <location>
        <begin position="309"/>
        <end position="332"/>
    </location>
</feature>
<name>A0ABT1BV72_9BACT</name>
<gene>
    <name evidence="13" type="ORF">NG821_03915</name>
</gene>
<evidence type="ECO:0000256" key="6">
    <source>
        <dbReference type="ARBA" id="ARBA00022989"/>
    </source>
</evidence>
<feature type="transmembrane region" description="Helical" evidence="12">
    <location>
        <begin position="74"/>
        <end position="96"/>
    </location>
</feature>
<dbReference type="Gene3D" id="1.20.1730.10">
    <property type="entry name" value="Sodium/glucose cotransporter"/>
    <property type="match status" value="1"/>
</dbReference>
<reference evidence="13 14" key="1">
    <citation type="submission" date="2022-06" db="EMBL/GenBank/DDBJ databases">
        <title>A taxonomic note on the genus Prevotella: Description of four novel genera and emended description of the genera Hallella and Xylanibacter.</title>
        <authorList>
            <person name="Hitch T.C.A."/>
        </authorList>
    </citation>
    <scope>NUCLEOTIDE SEQUENCE [LARGE SCALE GENOMIC DNA]</scope>
    <source>
        <strain evidence="13 14">DSM 100619</strain>
    </source>
</reference>
<proteinExistence type="inferred from homology"/>
<keyword evidence="10" id="KW-0739">Sodium transport</keyword>
<keyword evidence="5 12" id="KW-0812">Transmembrane</keyword>
<feature type="transmembrane region" description="Helical" evidence="12">
    <location>
        <begin position="43"/>
        <end position="62"/>
    </location>
</feature>
<feature type="transmembrane region" description="Helical" evidence="12">
    <location>
        <begin position="182"/>
        <end position="200"/>
    </location>
</feature>
<dbReference type="InterPro" id="IPR001734">
    <property type="entry name" value="Na/solute_symporter"/>
</dbReference>
<evidence type="ECO:0000313" key="14">
    <source>
        <dbReference type="Proteomes" id="UP001204015"/>
    </source>
</evidence>
<feature type="transmembrane region" description="Helical" evidence="12">
    <location>
        <begin position="233"/>
        <end position="251"/>
    </location>
</feature>
<dbReference type="EMBL" id="JAMXLY010000009">
    <property type="protein sequence ID" value="MCO6024998.1"/>
    <property type="molecule type" value="Genomic_DNA"/>
</dbReference>
<feature type="transmembrane region" description="Helical" evidence="12">
    <location>
        <begin position="120"/>
        <end position="146"/>
    </location>
</feature>
<keyword evidence="14" id="KW-1185">Reference proteome</keyword>
<keyword evidence="9 12" id="KW-0472">Membrane</keyword>
<feature type="transmembrane region" description="Helical" evidence="12">
    <location>
        <begin position="396"/>
        <end position="416"/>
    </location>
</feature>
<dbReference type="PANTHER" id="PTHR42985:SF47">
    <property type="entry name" value="INTEGRAL MEMBRANE TRANSPORT PROTEIN"/>
    <property type="match status" value="1"/>
</dbReference>
<dbReference type="InterPro" id="IPR038377">
    <property type="entry name" value="Na/Glc_symporter_sf"/>
</dbReference>
<dbReference type="Proteomes" id="UP001204015">
    <property type="component" value="Unassembled WGS sequence"/>
</dbReference>
<evidence type="ECO:0000256" key="12">
    <source>
        <dbReference type="SAM" id="Phobius"/>
    </source>
</evidence>
<evidence type="ECO:0000256" key="7">
    <source>
        <dbReference type="ARBA" id="ARBA00023053"/>
    </source>
</evidence>
<feature type="transmembrane region" description="Helical" evidence="12">
    <location>
        <begin position="6"/>
        <end position="23"/>
    </location>
</feature>
<feature type="transmembrane region" description="Helical" evidence="12">
    <location>
        <begin position="272"/>
        <end position="297"/>
    </location>
</feature>
<feature type="transmembrane region" description="Helical" evidence="12">
    <location>
        <begin position="456"/>
        <end position="476"/>
    </location>
</feature>
<evidence type="ECO:0000256" key="11">
    <source>
        <dbReference type="RuleBase" id="RU362091"/>
    </source>
</evidence>
<accession>A0ABT1BV72</accession>
<evidence type="ECO:0000256" key="4">
    <source>
        <dbReference type="ARBA" id="ARBA00022475"/>
    </source>
</evidence>
<protein>
    <submittedName>
        <fullName evidence="13">Sodium:solute symporter</fullName>
    </submittedName>
</protein>
<comment type="subcellular location">
    <subcellularLocation>
        <location evidence="1">Cell membrane</location>
        <topology evidence="1">Multi-pass membrane protein</topology>
    </subcellularLocation>
</comment>
<evidence type="ECO:0000256" key="9">
    <source>
        <dbReference type="ARBA" id="ARBA00023136"/>
    </source>
</evidence>
<keyword evidence="3" id="KW-0813">Transport</keyword>
<evidence type="ECO:0000256" key="8">
    <source>
        <dbReference type="ARBA" id="ARBA00023065"/>
    </source>
</evidence>
<sequence>MSPTIILITVVAYFVVLFAVSFFSGHQADNAAFFTGNRQSKWYMVAFAMIGASISGVTYVSVPGMVNVSGFGYLQLVMGFIVGQLIIAFILTPLFYRMHLTSIYQYLSDRFGMASYHTGAWFFFISKMLGAAVRLFLVCITLQLLAFGPLDIPFWVNVIFSVGLVWLYTFKGGVKSIIWTDSLKTLCLVVSVVLCIYFIAHDMNFSFMTMMKKVGDSTYSKVFFFDDVNDKEYFFKQFFAGIFTMVAMNGLDQDMMQRNLSCRNYRESQKNMIISILLQFVVVATFLVLGVLLYFFASAHGIKDIGDKLFPVVATGGYLPVIVGILFIIGFVSSAYNAAGSALTALTTSFTVDILGIKGKSEAQVSHIRRQVHLGMALLMVLTIIVFNILNNTSVIDAVYILASYTYGPILGMFAFGMIIRKPVRDKFVPVVALAAPCLCLILDENSERWFNGYHFSYEILIFNALFTFIGMCLLIKKEEHTTQKAIKKL</sequence>
<dbReference type="InterPro" id="IPR051163">
    <property type="entry name" value="Sodium:Solute_Symporter_SSF"/>
</dbReference>
<evidence type="ECO:0000256" key="3">
    <source>
        <dbReference type="ARBA" id="ARBA00022448"/>
    </source>
</evidence>
<dbReference type="PANTHER" id="PTHR42985">
    <property type="entry name" value="SODIUM-COUPLED MONOCARBOXYLATE TRANSPORTER"/>
    <property type="match status" value="1"/>
</dbReference>
<keyword evidence="8" id="KW-0406">Ion transport</keyword>
<comment type="caution">
    <text evidence="13">The sequence shown here is derived from an EMBL/GenBank/DDBJ whole genome shotgun (WGS) entry which is preliminary data.</text>
</comment>
<keyword evidence="4" id="KW-1003">Cell membrane</keyword>
<feature type="transmembrane region" description="Helical" evidence="12">
    <location>
        <begin position="152"/>
        <end position="170"/>
    </location>
</feature>
<dbReference type="CDD" id="cd10326">
    <property type="entry name" value="SLC5sbd_NIS-like"/>
    <property type="match status" value="1"/>
</dbReference>
<comment type="similarity">
    <text evidence="2 11">Belongs to the sodium:solute symporter (SSF) (TC 2.A.21) family.</text>
</comment>
<evidence type="ECO:0000256" key="10">
    <source>
        <dbReference type="ARBA" id="ARBA00023201"/>
    </source>
</evidence>
<keyword evidence="7" id="KW-0915">Sodium</keyword>
<evidence type="ECO:0000256" key="1">
    <source>
        <dbReference type="ARBA" id="ARBA00004651"/>
    </source>
</evidence>
<evidence type="ECO:0000256" key="5">
    <source>
        <dbReference type="ARBA" id="ARBA00022692"/>
    </source>
</evidence>
<keyword evidence="6 12" id="KW-1133">Transmembrane helix</keyword>
<feature type="transmembrane region" description="Helical" evidence="12">
    <location>
        <begin position="372"/>
        <end position="390"/>
    </location>
</feature>